<keyword evidence="2" id="KW-0812">Transmembrane</keyword>
<dbReference type="EMBL" id="BLLK01000047">
    <property type="protein sequence ID" value="GFH53450.1"/>
    <property type="molecule type" value="Genomic_DNA"/>
</dbReference>
<feature type="compositionally biased region" description="Low complexity" evidence="1">
    <location>
        <begin position="181"/>
        <end position="191"/>
    </location>
</feature>
<keyword evidence="2" id="KW-0472">Membrane</keyword>
<feature type="compositionally biased region" description="Polar residues" evidence="1">
    <location>
        <begin position="67"/>
        <end position="76"/>
    </location>
</feature>
<comment type="caution">
    <text evidence="3">The sequence shown here is derived from an EMBL/GenBank/DDBJ whole genome shotgun (WGS) entry which is preliminary data.</text>
</comment>
<feature type="compositionally biased region" description="Basic and acidic residues" evidence="1">
    <location>
        <begin position="79"/>
        <end position="96"/>
    </location>
</feature>
<evidence type="ECO:0000256" key="1">
    <source>
        <dbReference type="SAM" id="MobiDB-lite"/>
    </source>
</evidence>
<accession>A0AAD3H7P2</accession>
<feature type="region of interest" description="Disordered" evidence="1">
    <location>
        <begin position="149"/>
        <end position="191"/>
    </location>
</feature>
<reference evidence="3 4" key="1">
    <citation type="journal article" date="2021" name="Sci. Rep.">
        <title>The genome of the diatom Chaetoceros tenuissimus carries an ancient integrated fragment of an extant virus.</title>
        <authorList>
            <person name="Hongo Y."/>
            <person name="Kimura K."/>
            <person name="Takaki Y."/>
            <person name="Yoshida Y."/>
            <person name="Baba S."/>
            <person name="Kobayashi G."/>
            <person name="Nagasaki K."/>
            <person name="Hano T."/>
            <person name="Tomaru Y."/>
        </authorList>
    </citation>
    <scope>NUCLEOTIDE SEQUENCE [LARGE SCALE GENOMIC DNA]</scope>
    <source>
        <strain evidence="3 4">NIES-3715</strain>
    </source>
</reference>
<keyword evidence="4" id="KW-1185">Reference proteome</keyword>
<sequence length="410" mass="46729">MSSPENISTSPTKRRRSSVHSTKVHPMYERNTAADMVAGMDLSCNSSHLASDRRRDDICSPHAILQTPTRSWGSNRTRAKSDIYRKSPRVSPEKQTSRKQNRRRALSSGLVGKTVLVNNTGIVNQYSIDSSDEDTISSIELETGQVFNSDFDLPQLPPRKSNRSQRNCMKSDPSFKAGDVPSRNSPMSISSSSPIQIAYNVQSSTPDLRRKSKSISFSKVISPTWQRRLLHLLTILSLFIILWYDETTNHEMDKAFAKNYERRTANTIHEEGELAGIRTVEKFSGWHLTLANPQDEKKDKYEHVRKRRQPRMAEANSLSVQSNQQVLSSNSVKSFTLTDDEIKKKIDETFRKYRARNISPKRSGSVIFAWAFLSLVTVNVAWRMGTNSFRYLTTNIYSPSLSRHAHEHCR</sequence>
<organism evidence="3 4">
    <name type="scientific">Chaetoceros tenuissimus</name>
    <dbReference type="NCBI Taxonomy" id="426638"/>
    <lineage>
        <taxon>Eukaryota</taxon>
        <taxon>Sar</taxon>
        <taxon>Stramenopiles</taxon>
        <taxon>Ochrophyta</taxon>
        <taxon>Bacillariophyta</taxon>
        <taxon>Coscinodiscophyceae</taxon>
        <taxon>Chaetocerotophycidae</taxon>
        <taxon>Chaetocerotales</taxon>
        <taxon>Chaetocerotaceae</taxon>
        <taxon>Chaetoceros</taxon>
    </lineage>
</organism>
<proteinExistence type="predicted"/>
<evidence type="ECO:0000256" key="2">
    <source>
        <dbReference type="SAM" id="Phobius"/>
    </source>
</evidence>
<evidence type="ECO:0000313" key="4">
    <source>
        <dbReference type="Proteomes" id="UP001054902"/>
    </source>
</evidence>
<name>A0AAD3H7P2_9STRA</name>
<keyword evidence="2" id="KW-1133">Transmembrane helix</keyword>
<feature type="region of interest" description="Disordered" evidence="1">
    <location>
        <begin position="1"/>
        <end position="30"/>
    </location>
</feature>
<dbReference type="AlphaFoldDB" id="A0AAD3H7P2"/>
<evidence type="ECO:0000313" key="3">
    <source>
        <dbReference type="EMBL" id="GFH53450.1"/>
    </source>
</evidence>
<feature type="transmembrane region" description="Helical" evidence="2">
    <location>
        <begin position="364"/>
        <end position="382"/>
    </location>
</feature>
<gene>
    <name evidence="3" type="ORF">CTEN210_09926</name>
</gene>
<feature type="compositionally biased region" description="Polar residues" evidence="1">
    <location>
        <begin position="1"/>
        <end position="11"/>
    </location>
</feature>
<feature type="region of interest" description="Disordered" evidence="1">
    <location>
        <begin position="67"/>
        <end position="107"/>
    </location>
</feature>
<dbReference type="Proteomes" id="UP001054902">
    <property type="component" value="Unassembled WGS sequence"/>
</dbReference>
<protein>
    <submittedName>
        <fullName evidence="3">Uncharacterized protein</fullName>
    </submittedName>
</protein>